<dbReference type="Pfam" id="PF16850">
    <property type="entry name" value="Inhibitor_I66"/>
    <property type="match status" value="1"/>
</dbReference>
<name>A0A9W9PJT3_9EURO</name>
<dbReference type="Gene3D" id="2.80.10.50">
    <property type="match status" value="1"/>
</dbReference>
<dbReference type="Proteomes" id="UP001150941">
    <property type="component" value="Unassembled WGS sequence"/>
</dbReference>
<proteinExistence type="predicted"/>
<dbReference type="RefSeq" id="XP_058335525.1">
    <property type="nucleotide sequence ID" value="XM_058469494.1"/>
</dbReference>
<comment type="caution">
    <text evidence="1">The sequence shown here is derived from an EMBL/GenBank/DDBJ whole genome shotgun (WGS) entry which is preliminary data.</text>
</comment>
<keyword evidence="2" id="KW-1185">Reference proteome</keyword>
<gene>
    <name evidence="1" type="ORF">N7468_000197</name>
</gene>
<protein>
    <submittedName>
        <fullName evidence="1">Uncharacterized protein</fullName>
    </submittedName>
</protein>
<dbReference type="AlphaFoldDB" id="A0A9W9PJT3"/>
<reference evidence="1" key="2">
    <citation type="journal article" date="2023" name="IMA Fungus">
        <title>Comparative genomic study of the Penicillium genus elucidates a diverse pangenome and 15 lateral gene transfer events.</title>
        <authorList>
            <person name="Petersen C."/>
            <person name="Sorensen T."/>
            <person name="Nielsen M.R."/>
            <person name="Sondergaard T.E."/>
            <person name="Sorensen J.L."/>
            <person name="Fitzpatrick D.A."/>
            <person name="Frisvad J.C."/>
            <person name="Nielsen K.L."/>
        </authorList>
    </citation>
    <scope>NUCLEOTIDE SEQUENCE</scope>
    <source>
        <strain evidence="1">IBT 19713</strain>
    </source>
</reference>
<accession>A0A9W9PJT3</accession>
<dbReference type="EMBL" id="JAPQKS010000001">
    <property type="protein sequence ID" value="KAJ5248746.1"/>
    <property type="molecule type" value="Genomic_DNA"/>
</dbReference>
<organism evidence="1 2">
    <name type="scientific">Penicillium chermesinum</name>
    <dbReference type="NCBI Taxonomy" id="63820"/>
    <lineage>
        <taxon>Eukaryota</taxon>
        <taxon>Fungi</taxon>
        <taxon>Dikarya</taxon>
        <taxon>Ascomycota</taxon>
        <taxon>Pezizomycotina</taxon>
        <taxon>Eurotiomycetes</taxon>
        <taxon>Eurotiomycetidae</taxon>
        <taxon>Eurotiales</taxon>
        <taxon>Aspergillaceae</taxon>
        <taxon>Penicillium</taxon>
    </lineage>
</organism>
<dbReference type="OrthoDB" id="3439489at2759"/>
<evidence type="ECO:0000313" key="2">
    <source>
        <dbReference type="Proteomes" id="UP001150941"/>
    </source>
</evidence>
<dbReference type="InterPro" id="IPR031755">
    <property type="entry name" value="Inhibitor_I66"/>
</dbReference>
<reference evidence="1" key="1">
    <citation type="submission" date="2022-11" db="EMBL/GenBank/DDBJ databases">
        <authorList>
            <person name="Petersen C."/>
        </authorList>
    </citation>
    <scope>NUCLEOTIDE SEQUENCE</scope>
    <source>
        <strain evidence="1">IBT 19713</strain>
    </source>
</reference>
<sequence>MGVVEGDPFYILVKGAPITKPILEDNNPVQASLIASPERAIFTYNASSNHLECEGLYLGRNLVEDRSLLPKKVVWSRDPERLLPVKTDENDPGKLRFSGGLLTVMNGQLFASLMGEEEPTVELVLV</sequence>
<evidence type="ECO:0000313" key="1">
    <source>
        <dbReference type="EMBL" id="KAJ5248746.1"/>
    </source>
</evidence>
<dbReference type="GeneID" id="83196797"/>